<name>A0A5C3NP11_9APHY</name>
<reference evidence="1 2" key="1">
    <citation type="journal article" date="2019" name="Nat. Ecol. Evol.">
        <title>Megaphylogeny resolves global patterns of mushroom evolution.</title>
        <authorList>
            <person name="Varga T."/>
            <person name="Krizsan K."/>
            <person name="Foldi C."/>
            <person name="Dima B."/>
            <person name="Sanchez-Garcia M."/>
            <person name="Sanchez-Ramirez S."/>
            <person name="Szollosi G.J."/>
            <person name="Szarkandi J.G."/>
            <person name="Papp V."/>
            <person name="Albert L."/>
            <person name="Andreopoulos W."/>
            <person name="Angelini C."/>
            <person name="Antonin V."/>
            <person name="Barry K.W."/>
            <person name="Bougher N.L."/>
            <person name="Buchanan P."/>
            <person name="Buyck B."/>
            <person name="Bense V."/>
            <person name="Catcheside P."/>
            <person name="Chovatia M."/>
            <person name="Cooper J."/>
            <person name="Damon W."/>
            <person name="Desjardin D."/>
            <person name="Finy P."/>
            <person name="Geml J."/>
            <person name="Haridas S."/>
            <person name="Hughes K."/>
            <person name="Justo A."/>
            <person name="Karasinski D."/>
            <person name="Kautmanova I."/>
            <person name="Kiss B."/>
            <person name="Kocsube S."/>
            <person name="Kotiranta H."/>
            <person name="LaButti K.M."/>
            <person name="Lechner B.E."/>
            <person name="Liimatainen K."/>
            <person name="Lipzen A."/>
            <person name="Lukacs Z."/>
            <person name="Mihaltcheva S."/>
            <person name="Morgado L.N."/>
            <person name="Niskanen T."/>
            <person name="Noordeloos M.E."/>
            <person name="Ohm R.A."/>
            <person name="Ortiz-Santana B."/>
            <person name="Ovrebo C."/>
            <person name="Racz N."/>
            <person name="Riley R."/>
            <person name="Savchenko A."/>
            <person name="Shiryaev A."/>
            <person name="Soop K."/>
            <person name="Spirin V."/>
            <person name="Szebenyi C."/>
            <person name="Tomsovsky M."/>
            <person name="Tulloss R.E."/>
            <person name="Uehling J."/>
            <person name="Grigoriev I.V."/>
            <person name="Vagvolgyi C."/>
            <person name="Papp T."/>
            <person name="Martin F.M."/>
            <person name="Miettinen O."/>
            <person name="Hibbett D.S."/>
            <person name="Nagy L.G."/>
        </authorList>
    </citation>
    <scope>NUCLEOTIDE SEQUENCE [LARGE SCALE GENOMIC DNA]</scope>
    <source>
        <strain evidence="1 2">HHB13444</strain>
    </source>
</reference>
<protein>
    <submittedName>
        <fullName evidence="1">Uncharacterized protein</fullName>
    </submittedName>
</protein>
<evidence type="ECO:0000313" key="1">
    <source>
        <dbReference type="EMBL" id="TFK79266.1"/>
    </source>
</evidence>
<dbReference type="Proteomes" id="UP000308197">
    <property type="component" value="Unassembled WGS sequence"/>
</dbReference>
<feature type="non-terminal residue" evidence="1">
    <location>
        <position position="1"/>
    </location>
</feature>
<gene>
    <name evidence="1" type="ORF">K466DRAFT_442732</name>
</gene>
<proteinExistence type="predicted"/>
<feature type="non-terminal residue" evidence="1">
    <location>
        <position position="149"/>
    </location>
</feature>
<evidence type="ECO:0000313" key="2">
    <source>
        <dbReference type="Proteomes" id="UP000308197"/>
    </source>
</evidence>
<sequence length="149" mass="17209">GYRQLSHTFTFADYISYEDCVCHLFQGPRARAAVLHSGIVRHLVLEIVPMHLIDLAVEGPSSEVSSTVGMPFRPCDRFPQEDVLFDDQLTVDEMDIICGVYKVFTDTTFKQTADLSWWPKDSMWANSGLDVRYWSSACEDWFQQRLRHI</sequence>
<dbReference type="InParanoid" id="A0A5C3NP11"/>
<dbReference type="EMBL" id="ML212099">
    <property type="protein sequence ID" value="TFK79266.1"/>
    <property type="molecule type" value="Genomic_DNA"/>
</dbReference>
<accession>A0A5C3NP11</accession>
<dbReference type="AlphaFoldDB" id="A0A5C3NP11"/>
<organism evidence="1 2">
    <name type="scientific">Polyporus arcularius HHB13444</name>
    <dbReference type="NCBI Taxonomy" id="1314778"/>
    <lineage>
        <taxon>Eukaryota</taxon>
        <taxon>Fungi</taxon>
        <taxon>Dikarya</taxon>
        <taxon>Basidiomycota</taxon>
        <taxon>Agaricomycotina</taxon>
        <taxon>Agaricomycetes</taxon>
        <taxon>Polyporales</taxon>
        <taxon>Polyporaceae</taxon>
        <taxon>Polyporus</taxon>
    </lineage>
</organism>
<keyword evidence="2" id="KW-1185">Reference proteome</keyword>